<keyword evidence="3" id="KW-1185">Reference proteome</keyword>
<reference evidence="2" key="1">
    <citation type="submission" date="2021-02" db="EMBL/GenBank/DDBJ databases">
        <title>Genome sequence Cadophora malorum strain M34.</title>
        <authorList>
            <person name="Stefanovic E."/>
            <person name="Vu D."/>
            <person name="Scully C."/>
            <person name="Dijksterhuis J."/>
            <person name="Roader J."/>
            <person name="Houbraken J."/>
        </authorList>
    </citation>
    <scope>NUCLEOTIDE SEQUENCE</scope>
    <source>
        <strain evidence="2">M34</strain>
    </source>
</reference>
<dbReference type="InterPro" id="IPR001810">
    <property type="entry name" value="F-box_dom"/>
</dbReference>
<name>A0A8H7W0P3_9HELO</name>
<accession>A0A8H7W0P3</accession>
<feature type="domain" description="F-box" evidence="1">
    <location>
        <begin position="49"/>
        <end position="95"/>
    </location>
</feature>
<evidence type="ECO:0000313" key="3">
    <source>
        <dbReference type="Proteomes" id="UP000664132"/>
    </source>
</evidence>
<dbReference type="EMBL" id="JAFJYH010000356">
    <property type="protein sequence ID" value="KAG4412765.1"/>
    <property type="molecule type" value="Genomic_DNA"/>
</dbReference>
<organism evidence="2 3">
    <name type="scientific">Cadophora malorum</name>
    <dbReference type="NCBI Taxonomy" id="108018"/>
    <lineage>
        <taxon>Eukaryota</taxon>
        <taxon>Fungi</taxon>
        <taxon>Dikarya</taxon>
        <taxon>Ascomycota</taxon>
        <taxon>Pezizomycotina</taxon>
        <taxon>Leotiomycetes</taxon>
        <taxon>Helotiales</taxon>
        <taxon>Ploettnerulaceae</taxon>
        <taxon>Cadophora</taxon>
    </lineage>
</organism>
<dbReference type="Pfam" id="PF00646">
    <property type="entry name" value="F-box"/>
    <property type="match status" value="1"/>
</dbReference>
<dbReference type="Proteomes" id="UP000664132">
    <property type="component" value="Unassembled WGS sequence"/>
</dbReference>
<proteinExistence type="predicted"/>
<dbReference type="AlphaFoldDB" id="A0A8H7W0P3"/>
<dbReference type="PROSITE" id="PS50181">
    <property type="entry name" value="FBOX"/>
    <property type="match status" value="1"/>
</dbReference>
<gene>
    <name evidence="2" type="ORF">IFR04_014106</name>
</gene>
<evidence type="ECO:0000259" key="1">
    <source>
        <dbReference type="PROSITE" id="PS50181"/>
    </source>
</evidence>
<protein>
    <recommendedName>
        <fullName evidence="1">F-box domain-containing protein</fullName>
    </recommendedName>
</protein>
<sequence length="406" mass="46197">MACSCCDHTTPRIEPFIDPNSLQLFCPLDNERRTFKLAIGTARDGKALQSRLQNLPIELYHNCLMNLDLGSITTIRRVSQSTRSAVDSLLQYKELYEHVPHVLRACLRTGIAPHIPLLRLHHALTTMECYYCKTSETPSYKFSSYLSLHTGYRTCLFCIRNNPLLKTAEFQALVPLCCNPRTSIVMTSLPLLRTLQGAYNTPLDPGNVPPPPTTLVLCSAIKTKTGRSFLEQERKVIFGNEEVPSVAHHPLVKAVNESNIDPAVHYVGPETPKQITHRYASVIRFPYVPPSRTETDYGVLCKECVLMMRYREEQWTRRQHRRVNPLASPRTIEVITKAREMACRQYVVCEEAQAEAGNLDGERKLMSLVEHMKIHAADTTLSLEWKAWRAEQKGATLPLFHHDSFE</sequence>
<comment type="caution">
    <text evidence="2">The sequence shown here is derived from an EMBL/GenBank/DDBJ whole genome shotgun (WGS) entry which is preliminary data.</text>
</comment>
<dbReference type="OrthoDB" id="2687876at2759"/>
<evidence type="ECO:0000313" key="2">
    <source>
        <dbReference type="EMBL" id="KAG4412765.1"/>
    </source>
</evidence>